<protein>
    <submittedName>
        <fullName evidence="2">VC0807 family protein</fullName>
    </submittedName>
</protein>
<feature type="transmembrane region" description="Helical" evidence="1">
    <location>
        <begin position="61"/>
        <end position="80"/>
    </location>
</feature>
<proteinExistence type="predicted"/>
<dbReference type="Proteomes" id="UP001596137">
    <property type="component" value="Unassembled WGS sequence"/>
</dbReference>
<keyword evidence="1" id="KW-0472">Membrane</keyword>
<keyword evidence="1" id="KW-0812">Transmembrane</keyword>
<keyword evidence="1" id="KW-1133">Transmembrane helix</keyword>
<dbReference type="RefSeq" id="WP_380763557.1">
    <property type="nucleotide sequence ID" value="NZ_JBHSRF010000134.1"/>
</dbReference>
<accession>A0ABW1NYF2</accession>
<dbReference type="NCBIfam" id="NF041646">
    <property type="entry name" value="VC0807_fam"/>
    <property type="match status" value="1"/>
</dbReference>
<feature type="transmembrane region" description="Helical" evidence="1">
    <location>
        <begin position="180"/>
        <end position="200"/>
    </location>
</feature>
<keyword evidence="3" id="KW-1185">Reference proteome</keyword>
<gene>
    <name evidence="2" type="ORF">ACFP1K_39825</name>
</gene>
<feature type="transmembrane region" description="Helical" evidence="1">
    <location>
        <begin position="12"/>
        <end position="30"/>
    </location>
</feature>
<feature type="transmembrane region" description="Helical" evidence="1">
    <location>
        <begin position="144"/>
        <end position="168"/>
    </location>
</feature>
<sequence>MTKYAGRRDGMVLLVDIAISVALFYVLRAFGVSAEIALVASSLAPGFSTFVDLSRRRRPNTLTVFMFVIVLLAAAIAFATDNTRVLLARDGICTAVFGAWMLLSARGPRPLAAAFTRMLLDGRLGPGRPPWDELWERLPRFRRVWRVSTVMWGIGLLLDAVVRLVMAITLPVDAVPGLNALQYAVFMVLMQVVTSVYLVPSGVYNQWSDMYEPLRRERARAA</sequence>
<evidence type="ECO:0000313" key="2">
    <source>
        <dbReference type="EMBL" id="MFC6087372.1"/>
    </source>
</evidence>
<comment type="caution">
    <text evidence="2">The sequence shown here is derived from an EMBL/GenBank/DDBJ whole genome shotgun (WGS) entry which is preliminary data.</text>
</comment>
<organism evidence="2 3">
    <name type="scientific">Sphaerisporangium aureirubrum</name>
    <dbReference type="NCBI Taxonomy" id="1544736"/>
    <lineage>
        <taxon>Bacteria</taxon>
        <taxon>Bacillati</taxon>
        <taxon>Actinomycetota</taxon>
        <taxon>Actinomycetes</taxon>
        <taxon>Streptosporangiales</taxon>
        <taxon>Streptosporangiaceae</taxon>
        <taxon>Sphaerisporangium</taxon>
    </lineage>
</organism>
<evidence type="ECO:0000313" key="3">
    <source>
        <dbReference type="Proteomes" id="UP001596137"/>
    </source>
</evidence>
<reference evidence="3" key="1">
    <citation type="journal article" date="2019" name="Int. J. Syst. Evol. Microbiol.">
        <title>The Global Catalogue of Microorganisms (GCM) 10K type strain sequencing project: providing services to taxonomists for standard genome sequencing and annotation.</title>
        <authorList>
            <consortium name="The Broad Institute Genomics Platform"/>
            <consortium name="The Broad Institute Genome Sequencing Center for Infectious Disease"/>
            <person name="Wu L."/>
            <person name="Ma J."/>
        </authorList>
    </citation>
    <scope>NUCLEOTIDE SEQUENCE [LARGE SCALE GENOMIC DNA]</scope>
    <source>
        <strain evidence="3">JCM 30346</strain>
    </source>
</reference>
<evidence type="ECO:0000256" key="1">
    <source>
        <dbReference type="SAM" id="Phobius"/>
    </source>
</evidence>
<dbReference type="EMBL" id="JBHSRF010000134">
    <property type="protein sequence ID" value="MFC6087372.1"/>
    <property type="molecule type" value="Genomic_DNA"/>
</dbReference>
<name>A0ABW1NYF2_9ACTN</name>